<organism evidence="2 3">
    <name type="scientific">Hydrocarboniphaga effusa AP103</name>
    <dbReference type="NCBI Taxonomy" id="1172194"/>
    <lineage>
        <taxon>Bacteria</taxon>
        <taxon>Pseudomonadati</taxon>
        <taxon>Pseudomonadota</taxon>
        <taxon>Gammaproteobacteria</taxon>
        <taxon>Nevskiales</taxon>
        <taxon>Nevskiaceae</taxon>
        <taxon>Hydrocarboniphaga</taxon>
    </lineage>
</organism>
<feature type="transmembrane region" description="Helical" evidence="1">
    <location>
        <begin position="65"/>
        <end position="86"/>
    </location>
</feature>
<keyword evidence="1" id="KW-1133">Transmembrane helix</keyword>
<keyword evidence="1" id="KW-0472">Membrane</keyword>
<keyword evidence="1" id="KW-0812">Transmembrane</keyword>
<proteinExistence type="predicted"/>
<dbReference type="InterPro" id="IPR018750">
    <property type="entry name" value="DUF2306_membrane"/>
</dbReference>
<reference evidence="2 3" key="1">
    <citation type="journal article" date="2012" name="J. Bacteriol.">
        <title>Genome Sequence of n-Alkane-Degrading Hydrocarboniphaga effusa Strain AP103T (ATCC BAA-332T).</title>
        <authorList>
            <person name="Chang H.K."/>
            <person name="Zylstra G.J."/>
            <person name="Chae J.C."/>
        </authorList>
    </citation>
    <scope>NUCLEOTIDE SEQUENCE [LARGE SCALE GENOMIC DNA]</scope>
    <source>
        <strain evidence="2 3">AP103</strain>
    </source>
</reference>
<accession>I8TCQ0</accession>
<name>I8TCQ0_9GAMM</name>
<protein>
    <recommendedName>
        <fullName evidence="4">DUF2306 domain-containing protein</fullName>
    </recommendedName>
</protein>
<dbReference type="Pfam" id="PF10067">
    <property type="entry name" value="DUF2306"/>
    <property type="match status" value="1"/>
</dbReference>
<evidence type="ECO:0000313" key="2">
    <source>
        <dbReference type="EMBL" id="EIT71740.1"/>
    </source>
</evidence>
<dbReference type="OrthoDB" id="5732341at2"/>
<comment type="caution">
    <text evidence="2">The sequence shown here is derived from an EMBL/GenBank/DDBJ whole genome shotgun (WGS) entry which is preliminary data.</text>
</comment>
<evidence type="ECO:0000313" key="3">
    <source>
        <dbReference type="Proteomes" id="UP000003704"/>
    </source>
</evidence>
<feature type="transmembrane region" description="Helical" evidence="1">
    <location>
        <begin position="98"/>
        <end position="118"/>
    </location>
</feature>
<dbReference type="RefSeq" id="WP_007184826.1">
    <property type="nucleotide sequence ID" value="NZ_AKGD01000001.1"/>
</dbReference>
<sequence>MTYSELSLIHLTTVVPAFALGSWLMLRPKGTPPHRALGKAYLLLMFATGWLTLLMPALLGPKLMNHFGLIHLFSLLAIVAPPRALFAARRGDIATHRRAMIGLYVGGLLIAGFFAFAVPGRLLHRLLFGN</sequence>
<feature type="transmembrane region" description="Helical" evidence="1">
    <location>
        <begin position="38"/>
        <end position="59"/>
    </location>
</feature>
<evidence type="ECO:0008006" key="4">
    <source>
        <dbReference type="Google" id="ProtNLM"/>
    </source>
</evidence>
<dbReference type="Proteomes" id="UP000003704">
    <property type="component" value="Unassembled WGS sequence"/>
</dbReference>
<dbReference type="AlphaFoldDB" id="I8TCQ0"/>
<evidence type="ECO:0000256" key="1">
    <source>
        <dbReference type="SAM" id="Phobius"/>
    </source>
</evidence>
<feature type="transmembrane region" description="Helical" evidence="1">
    <location>
        <begin position="6"/>
        <end position="26"/>
    </location>
</feature>
<gene>
    <name evidence="2" type="ORF">WQQ_18770</name>
</gene>
<dbReference type="EMBL" id="AKGD01000001">
    <property type="protein sequence ID" value="EIT71740.1"/>
    <property type="molecule type" value="Genomic_DNA"/>
</dbReference>
<keyword evidence="3" id="KW-1185">Reference proteome</keyword>
<dbReference type="STRING" id="1172194.WQQ_18770"/>